<gene>
    <name evidence="2" type="ORF">OLEA9_A011242</name>
</gene>
<name>A0A8S0PC63_OLEEU</name>
<proteinExistence type="predicted"/>
<evidence type="ECO:0000256" key="1">
    <source>
        <dbReference type="SAM" id="MobiDB-lite"/>
    </source>
</evidence>
<keyword evidence="3" id="KW-1185">Reference proteome</keyword>
<dbReference type="Gramene" id="OE9A011242T1">
    <property type="protein sequence ID" value="OE9A011242C1"/>
    <property type="gene ID" value="OE9A011242"/>
</dbReference>
<comment type="caution">
    <text evidence="2">The sequence shown here is derived from an EMBL/GenBank/DDBJ whole genome shotgun (WGS) entry which is preliminary data.</text>
</comment>
<accession>A0A8S0PC63</accession>
<dbReference type="AlphaFoldDB" id="A0A8S0PC63"/>
<protein>
    <submittedName>
        <fullName evidence="2">Uncharacterized protein</fullName>
    </submittedName>
</protein>
<dbReference type="EMBL" id="CACTIH010000027">
    <property type="protein sequence ID" value="CAA2935802.1"/>
    <property type="molecule type" value="Genomic_DNA"/>
</dbReference>
<sequence length="127" mass="14248">MVPPKVSNGTPEIQKSVNVFTIKPPKTSAKSRRRKSNNIEVRYVVPSDDERIAPYMSGISYKKPMQPQMQRDMDFGDTGGASTSVPIQSHKPRTRLLMITNGCKENSSDVEDDDDDDDDFVDTPSKR</sequence>
<evidence type="ECO:0000313" key="3">
    <source>
        <dbReference type="Proteomes" id="UP000594638"/>
    </source>
</evidence>
<reference evidence="2 3" key="1">
    <citation type="submission" date="2019-12" db="EMBL/GenBank/DDBJ databases">
        <authorList>
            <person name="Alioto T."/>
            <person name="Alioto T."/>
            <person name="Gomez Garrido J."/>
        </authorList>
    </citation>
    <scope>NUCLEOTIDE SEQUENCE [LARGE SCALE GENOMIC DNA]</scope>
</reference>
<organism evidence="2 3">
    <name type="scientific">Olea europaea subsp. europaea</name>
    <dbReference type="NCBI Taxonomy" id="158383"/>
    <lineage>
        <taxon>Eukaryota</taxon>
        <taxon>Viridiplantae</taxon>
        <taxon>Streptophyta</taxon>
        <taxon>Embryophyta</taxon>
        <taxon>Tracheophyta</taxon>
        <taxon>Spermatophyta</taxon>
        <taxon>Magnoliopsida</taxon>
        <taxon>eudicotyledons</taxon>
        <taxon>Gunneridae</taxon>
        <taxon>Pentapetalae</taxon>
        <taxon>asterids</taxon>
        <taxon>lamiids</taxon>
        <taxon>Lamiales</taxon>
        <taxon>Oleaceae</taxon>
        <taxon>Oleeae</taxon>
        <taxon>Olea</taxon>
    </lineage>
</organism>
<feature type="compositionally biased region" description="Acidic residues" evidence="1">
    <location>
        <begin position="108"/>
        <end position="121"/>
    </location>
</feature>
<dbReference type="Proteomes" id="UP000594638">
    <property type="component" value="Unassembled WGS sequence"/>
</dbReference>
<evidence type="ECO:0000313" key="2">
    <source>
        <dbReference type="EMBL" id="CAA2935802.1"/>
    </source>
</evidence>
<feature type="region of interest" description="Disordered" evidence="1">
    <location>
        <begin position="58"/>
        <end position="127"/>
    </location>
</feature>